<dbReference type="Proteomes" id="UP000707138">
    <property type="component" value="Unassembled WGS sequence"/>
</dbReference>
<evidence type="ECO:0000259" key="4">
    <source>
        <dbReference type="Pfam" id="PF05726"/>
    </source>
</evidence>
<dbReference type="PANTHER" id="PTHR43594">
    <property type="entry name" value="QUERCETIN 2,3-DIOXYGENASE"/>
    <property type="match status" value="1"/>
</dbReference>
<evidence type="ECO:0000313" key="6">
    <source>
        <dbReference type="Proteomes" id="UP000707138"/>
    </source>
</evidence>
<feature type="domain" description="Pirin C-terminal" evidence="4">
    <location>
        <begin position="193"/>
        <end position="294"/>
    </location>
</feature>
<evidence type="ECO:0000259" key="3">
    <source>
        <dbReference type="Pfam" id="PF02678"/>
    </source>
</evidence>
<dbReference type="CDD" id="cd02247">
    <property type="entry name" value="cupin_pirin_C"/>
    <property type="match status" value="1"/>
</dbReference>
<dbReference type="CDD" id="cd02909">
    <property type="entry name" value="cupin_pirin_N"/>
    <property type="match status" value="1"/>
</dbReference>
<evidence type="ECO:0000256" key="1">
    <source>
        <dbReference type="ARBA" id="ARBA00008416"/>
    </source>
</evidence>
<sequence>MNKEIRNVEEIIRGNGYHWVGNGFKVKQLLPAAVYGRDMRRYSPFLLMDYNAPTIFPGTEDEVGVGAHPHRGFETVTFAFEGKVEHHDNRGNHGVIEPGDVQWMTAGAGILHKEYHEKEYAKQDRPFHMLQLWVNLPIEHKMATPGYQALEANQMGTVTIGDDGKDGEAIVIAGEAFGAKGPAHTFTPMNVYRLKVAPGKTVSLQEPENYHLLMLTIYGTATLNANETVKQGELAVFADEAGQITITAGEEGAELIVLSGEPINEPIVAAGPFVMNTQAEIRQAEKDFYDGKFGTWNF</sequence>
<accession>A0ABS2GH43</accession>
<dbReference type="PIRSF" id="PIRSF006232">
    <property type="entry name" value="Pirin"/>
    <property type="match status" value="1"/>
</dbReference>
<dbReference type="InterPro" id="IPR014710">
    <property type="entry name" value="RmlC-like_jellyroll"/>
</dbReference>
<evidence type="ECO:0000256" key="2">
    <source>
        <dbReference type="RuleBase" id="RU003457"/>
    </source>
</evidence>
<proteinExistence type="inferred from homology"/>
<dbReference type="InterPro" id="IPR012093">
    <property type="entry name" value="Pirin"/>
</dbReference>
<dbReference type="InterPro" id="IPR008778">
    <property type="entry name" value="Pirin_C_dom"/>
</dbReference>
<dbReference type="RefSeq" id="WP_205087802.1">
    <property type="nucleotide sequence ID" value="NZ_JACJLA010000008.1"/>
</dbReference>
<dbReference type="PANTHER" id="PTHR43594:SF1">
    <property type="entry name" value="QUERCETIN 2,3-DIOXYGENASE PA2418-RELATED"/>
    <property type="match status" value="1"/>
</dbReference>
<organism evidence="5 6">
    <name type="scientific">Veillonella magna</name>
    <dbReference type="NCBI Taxonomy" id="464322"/>
    <lineage>
        <taxon>Bacteria</taxon>
        <taxon>Bacillati</taxon>
        <taxon>Bacillota</taxon>
        <taxon>Negativicutes</taxon>
        <taxon>Veillonellales</taxon>
        <taxon>Veillonellaceae</taxon>
        <taxon>Veillonella</taxon>
    </lineage>
</organism>
<dbReference type="SUPFAM" id="SSF51182">
    <property type="entry name" value="RmlC-like cupins"/>
    <property type="match status" value="1"/>
</dbReference>
<evidence type="ECO:0000313" key="5">
    <source>
        <dbReference type="EMBL" id="MBM6912738.1"/>
    </source>
</evidence>
<comment type="similarity">
    <text evidence="1 2">Belongs to the pirin family.</text>
</comment>
<dbReference type="EMBL" id="JACJLA010000008">
    <property type="protein sequence ID" value="MBM6912738.1"/>
    <property type="molecule type" value="Genomic_DNA"/>
</dbReference>
<dbReference type="InterPro" id="IPR011051">
    <property type="entry name" value="RmlC_Cupin_sf"/>
</dbReference>
<reference evidence="5 6" key="1">
    <citation type="journal article" date="2021" name="Sci. Rep.">
        <title>The distribution of antibiotic resistance genes in chicken gut microbiota commensals.</title>
        <authorList>
            <person name="Juricova H."/>
            <person name="Matiasovicova J."/>
            <person name="Kubasova T."/>
            <person name="Cejkova D."/>
            <person name="Rychlik I."/>
        </authorList>
    </citation>
    <scope>NUCLEOTIDE SEQUENCE [LARGE SCALE GENOMIC DNA]</scope>
    <source>
        <strain evidence="5 6">An537</strain>
    </source>
</reference>
<dbReference type="Pfam" id="PF02678">
    <property type="entry name" value="Pirin"/>
    <property type="match status" value="1"/>
</dbReference>
<dbReference type="InterPro" id="IPR003829">
    <property type="entry name" value="Pirin_N_dom"/>
</dbReference>
<dbReference type="InterPro" id="IPR053186">
    <property type="entry name" value="QDO-related"/>
</dbReference>
<dbReference type="Pfam" id="PF05726">
    <property type="entry name" value="Pirin_C"/>
    <property type="match status" value="1"/>
</dbReference>
<comment type="caution">
    <text evidence="5">The sequence shown here is derived from an EMBL/GenBank/DDBJ whole genome shotgun (WGS) entry which is preliminary data.</text>
</comment>
<keyword evidence="6" id="KW-1185">Reference proteome</keyword>
<protein>
    <submittedName>
        <fullName evidence="5">Pirin family protein</fullName>
    </submittedName>
</protein>
<feature type="domain" description="Pirin N-terminal" evidence="3">
    <location>
        <begin position="36"/>
        <end position="134"/>
    </location>
</feature>
<name>A0ABS2GH43_9FIRM</name>
<dbReference type="Gene3D" id="2.60.120.10">
    <property type="entry name" value="Jelly Rolls"/>
    <property type="match status" value="2"/>
</dbReference>
<gene>
    <name evidence="5" type="ORF">H6A01_05300</name>
</gene>